<name>A0A9P5NGW1_GYMJU</name>
<gene>
    <name evidence="3" type="ORF">CPB84DRAFT_1850340</name>
</gene>
<evidence type="ECO:0000313" key="4">
    <source>
        <dbReference type="Proteomes" id="UP000724874"/>
    </source>
</evidence>
<evidence type="ECO:0000313" key="3">
    <source>
        <dbReference type="EMBL" id="KAF8885557.1"/>
    </source>
</evidence>
<proteinExistence type="predicted"/>
<dbReference type="EMBL" id="JADNYJ010000101">
    <property type="protein sequence ID" value="KAF8885557.1"/>
    <property type="molecule type" value="Genomic_DNA"/>
</dbReference>
<dbReference type="Proteomes" id="UP000724874">
    <property type="component" value="Unassembled WGS sequence"/>
</dbReference>
<feature type="region of interest" description="Disordered" evidence="1">
    <location>
        <begin position="1"/>
        <end position="25"/>
    </location>
</feature>
<keyword evidence="2" id="KW-0472">Membrane</keyword>
<evidence type="ECO:0000256" key="2">
    <source>
        <dbReference type="SAM" id="Phobius"/>
    </source>
</evidence>
<dbReference type="AlphaFoldDB" id="A0A9P5NGW1"/>
<accession>A0A9P5NGW1</accession>
<comment type="caution">
    <text evidence="3">The sequence shown here is derived from an EMBL/GenBank/DDBJ whole genome shotgun (WGS) entry which is preliminary data.</text>
</comment>
<feature type="transmembrane region" description="Helical" evidence="2">
    <location>
        <begin position="160"/>
        <end position="180"/>
    </location>
</feature>
<evidence type="ECO:0000256" key="1">
    <source>
        <dbReference type="SAM" id="MobiDB-lite"/>
    </source>
</evidence>
<keyword evidence="2" id="KW-0812">Transmembrane</keyword>
<protein>
    <submittedName>
        <fullName evidence="3">Uncharacterized protein</fullName>
    </submittedName>
</protein>
<reference evidence="3" key="1">
    <citation type="submission" date="2020-11" db="EMBL/GenBank/DDBJ databases">
        <authorList>
            <consortium name="DOE Joint Genome Institute"/>
            <person name="Ahrendt S."/>
            <person name="Riley R."/>
            <person name="Andreopoulos W."/>
            <person name="LaButti K."/>
            <person name="Pangilinan J."/>
            <person name="Ruiz-duenas F.J."/>
            <person name="Barrasa J.M."/>
            <person name="Sanchez-Garcia M."/>
            <person name="Camarero S."/>
            <person name="Miyauchi S."/>
            <person name="Serrano A."/>
            <person name="Linde D."/>
            <person name="Babiker R."/>
            <person name="Drula E."/>
            <person name="Ayuso-Fernandez I."/>
            <person name="Pacheco R."/>
            <person name="Padilla G."/>
            <person name="Ferreira P."/>
            <person name="Barriuso J."/>
            <person name="Kellner H."/>
            <person name="Castanera R."/>
            <person name="Alfaro M."/>
            <person name="Ramirez L."/>
            <person name="Pisabarro A.G."/>
            <person name="Kuo A."/>
            <person name="Tritt A."/>
            <person name="Lipzen A."/>
            <person name="He G."/>
            <person name="Yan M."/>
            <person name="Ng V."/>
            <person name="Cullen D."/>
            <person name="Martin F."/>
            <person name="Rosso M.-N."/>
            <person name="Henrissat B."/>
            <person name="Hibbett D."/>
            <person name="Martinez A.T."/>
            <person name="Grigoriev I.V."/>
        </authorList>
    </citation>
    <scope>NUCLEOTIDE SEQUENCE</scope>
    <source>
        <strain evidence="3">AH 44721</strain>
    </source>
</reference>
<feature type="compositionally biased region" description="Low complexity" evidence="1">
    <location>
        <begin position="11"/>
        <end position="22"/>
    </location>
</feature>
<keyword evidence="2" id="KW-1133">Transmembrane helix</keyword>
<sequence>MQAPQRPMGPVAPVSPASANPSGMPGHTLPIIHTGTILKQLTYKPNPYSFDRSNISWEERLDFLISSIETELEKTFNIVLPQRYMNVPEEHYLTQNTMAAIFIRPTNFVDSECNFTRVDRLQLGQPIQKFADPTDASILYHLAWPPLLLGSLRFLPCRLVHFKCFLLYECLSTIICFLFLRKKGVMFRNDVYERFEAYTESLGVLGYYELVYPENAEY</sequence>
<keyword evidence="4" id="KW-1185">Reference proteome</keyword>
<organism evidence="3 4">
    <name type="scientific">Gymnopilus junonius</name>
    <name type="common">Spectacular rustgill mushroom</name>
    <name type="synonym">Gymnopilus spectabilis subsp. junonius</name>
    <dbReference type="NCBI Taxonomy" id="109634"/>
    <lineage>
        <taxon>Eukaryota</taxon>
        <taxon>Fungi</taxon>
        <taxon>Dikarya</taxon>
        <taxon>Basidiomycota</taxon>
        <taxon>Agaricomycotina</taxon>
        <taxon>Agaricomycetes</taxon>
        <taxon>Agaricomycetidae</taxon>
        <taxon>Agaricales</taxon>
        <taxon>Agaricineae</taxon>
        <taxon>Hymenogastraceae</taxon>
        <taxon>Gymnopilus</taxon>
    </lineage>
</organism>